<accession>A0ABT2DCA6</accession>
<evidence type="ECO:0000256" key="3">
    <source>
        <dbReference type="ARBA" id="ARBA00022695"/>
    </source>
</evidence>
<name>A0ABT2DCA6_9BURK</name>
<dbReference type="PROSITE" id="PS50878">
    <property type="entry name" value="RT_POL"/>
    <property type="match status" value="1"/>
</dbReference>
<dbReference type="PRINTS" id="PR00866">
    <property type="entry name" value="RNADNAPOLMS"/>
</dbReference>
<dbReference type="Proteomes" id="UP001206126">
    <property type="component" value="Unassembled WGS sequence"/>
</dbReference>
<dbReference type="SUPFAM" id="SSF56672">
    <property type="entry name" value="DNA/RNA polymerases"/>
    <property type="match status" value="1"/>
</dbReference>
<dbReference type="PANTHER" id="PTHR34047">
    <property type="entry name" value="NUCLEAR INTRON MATURASE 1, MITOCHONDRIAL-RELATED"/>
    <property type="match status" value="1"/>
</dbReference>
<dbReference type="EC" id="2.7.7.49" evidence="1"/>
<reference evidence="11 12" key="1">
    <citation type="submission" date="2022-08" db="EMBL/GenBank/DDBJ databases">
        <title>Reclassification of Massilia species as members of the genera Telluria, Duganella, Pseudoduganella, Mokoshia gen. nov. and Zemynaea gen. nov. using orthogonal and non-orthogonal genome-based approaches.</title>
        <authorList>
            <person name="Bowman J.P."/>
        </authorList>
    </citation>
    <scope>NUCLEOTIDE SEQUENCE [LARGE SCALE GENOMIC DNA]</scope>
    <source>
        <strain evidence="11 12">JCM 31605</strain>
    </source>
</reference>
<dbReference type="InterPro" id="IPR000123">
    <property type="entry name" value="Reverse_transcriptase_msDNA"/>
</dbReference>
<comment type="similarity">
    <text evidence="8">Belongs to the bacterial reverse transcriptase family.</text>
</comment>
<keyword evidence="4" id="KW-0479">Metal-binding</keyword>
<organism evidence="11 12">
    <name type="scientific">Massilia agilis</name>
    <dbReference type="NCBI Taxonomy" id="1811226"/>
    <lineage>
        <taxon>Bacteria</taxon>
        <taxon>Pseudomonadati</taxon>
        <taxon>Pseudomonadota</taxon>
        <taxon>Betaproteobacteria</taxon>
        <taxon>Burkholderiales</taxon>
        <taxon>Oxalobacteraceae</taxon>
        <taxon>Telluria group</taxon>
        <taxon>Massilia</taxon>
    </lineage>
</organism>
<comment type="catalytic activity">
    <reaction evidence="9">
        <text>DNA(n) + a 2'-deoxyribonucleoside 5'-triphosphate = DNA(n+1) + diphosphate</text>
        <dbReference type="Rhea" id="RHEA:22508"/>
        <dbReference type="Rhea" id="RHEA-COMP:17339"/>
        <dbReference type="Rhea" id="RHEA-COMP:17340"/>
        <dbReference type="ChEBI" id="CHEBI:33019"/>
        <dbReference type="ChEBI" id="CHEBI:61560"/>
        <dbReference type="ChEBI" id="CHEBI:173112"/>
        <dbReference type="EC" id="2.7.7.49"/>
    </reaction>
</comment>
<proteinExistence type="inferred from homology"/>
<keyword evidence="7" id="KW-0051">Antiviral defense</keyword>
<keyword evidence="6 11" id="KW-0695">RNA-directed DNA polymerase</keyword>
<evidence type="ECO:0000313" key="12">
    <source>
        <dbReference type="Proteomes" id="UP001206126"/>
    </source>
</evidence>
<evidence type="ECO:0000256" key="4">
    <source>
        <dbReference type="ARBA" id="ARBA00022723"/>
    </source>
</evidence>
<protein>
    <recommendedName>
        <fullName evidence="1">RNA-directed DNA polymerase</fullName>
        <ecNumber evidence="1">2.7.7.49</ecNumber>
    </recommendedName>
</protein>
<dbReference type="CDD" id="cd03487">
    <property type="entry name" value="RT_Bac_retron_II"/>
    <property type="match status" value="1"/>
</dbReference>
<dbReference type="EMBL" id="JANUHB010000003">
    <property type="protein sequence ID" value="MCS0808966.1"/>
    <property type="molecule type" value="Genomic_DNA"/>
</dbReference>
<evidence type="ECO:0000256" key="2">
    <source>
        <dbReference type="ARBA" id="ARBA00022679"/>
    </source>
</evidence>
<evidence type="ECO:0000259" key="10">
    <source>
        <dbReference type="PROSITE" id="PS50878"/>
    </source>
</evidence>
<dbReference type="InterPro" id="IPR051083">
    <property type="entry name" value="GrpII_Intron_Splice-Mob/Def"/>
</dbReference>
<evidence type="ECO:0000256" key="9">
    <source>
        <dbReference type="ARBA" id="ARBA00048173"/>
    </source>
</evidence>
<keyword evidence="2" id="KW-0808">Transferase</keyword>
<evidence type="ECO:0000313" key="11">
    <source>
        <dbReference type="EMBL" id="MCS0808966.1"/>
    </source>
</evidence>
<dbReference type="Pfam" id="PF00078">
    <property type="entry name" value="RVT_1"/>
    <property type="match status" value="1"/>
</dbReference>
<feature type="domain" description="Reverse transcriptase" evidence="10">
    <location>
        <begin position="25"/>
        <end position="252"/>
    </location>
</feature>
<sequence length="391" mass="44811">MDKPFYPNPGIGSIESLAKALDVHRDLLVDIASKVESSYTSFAIPKKSDPASSRTVCEPKHELKKLQKKINSRFLEHVQYPIYLQGGIKDKKNSRDYINNSGIHAKPQVLVNLDIKNFYPNIKRDLVVDVFQNLFAFEPGVSNLLADLTTLNGRVPQGGCCSSYLANLVFYADEYKLVQKLRKNGWRYSRLLDDITLSSSVAMADLVSPIKEIAAMCTKYGLKLNNKKTRVSHRDHGIANLHVTGVWVAHGVPKLRRHERRYVRQLVYVCEKKFDTDRCSQEYHKFWNMVSGKVAKLTRLKHAEALDLRKRLHNILPVFDEHDKNLLIKEIKTLCAKPTASSKRIGFIERVNRAHYSLGILARTETRLAKSLRRELAEKHAFLPTIKEYWS</sequence>
<keyword evidence="3" id="KW-0548">Nucleotidyltransferase</keyword>
<evidence type="ECO:0000256" key="8">
    <source>
        <dbReference type="ARBA" id="ARBA00034120"/>
    </source>
</evidence>
<gene>
    <name evidence="11" type="ORF">NX774_13635</name>
</gene>
<comment type="caution">
    <text evidence="11">The sequence shown here is derived from an EMBL/GenBank/DDBJ whole genome shotgun (WGS) entry which is preliminary data.</text>
</comment>
<evidence type="ECO:0000256" key="5">
    <source>
        <dbReference type="ARBA" id="ARBA00022842"/>
    </source>
</evidence>
<evidence type="ECO:0000256" key="6">
    <source>
        <dbReference type="ARBA" id="ARBA00022918"/>
    </source>
</evidence>
<keyword evidence="12" id="KW-1185">Reference proteome</keyword>
<dbReference type="RefSeq" id="WP_258822778.1">
    <property type="nucleotide sequence ID" value="NZ_JANUHB010000003.1"/>
</dbReference>
<keyword evidence="5" id="KW-0460">Magnesium</keyword>
<dbReference type="InterPro" id="IPR043502">
    <property type="entry name" value="DNA/RNA_pol_sf"/>
</dbReference>
<evidence type="ECO:0000256" key="1">
    <source>
        <dbReference type="ARBA" id="ARBA00012493"/>
    </source>
</evidence>
<evidence type="ECO:0000256" key="7">
    <source>
        <dbReference type="ARBA" id="ARBA00023118"/>
    </source>
</evidence>
<dbReference type="GO" id="GO:0003964">
    <property type="term" value="F:RNA-directed DNA polymerase activity"/>
    <property type="evidence" value="ECO:0007669"/>
    <property type="project" value="UniProtKB-KW"/>
</dbReference>
<dbReference type="InterPro" id="IPR000477">
    <property type="entry name" value="RT_dom"/>
</dbReference>